<gene>
    <name evidence="2" type="ORF">PanWU01x14_221200</name>
</gene>
<evidence type="ECO:0000313" key="2">
    <source>
        <dbReference type="EMBL" id="PON50748.1"/>
    </source>
</evidence>
<dbReference type="EMBL" id="JXTB01000242">
    <property type="protein sequence ID" value="PON50748.1"/>
    <property type="molecule type" value="Genomic_DNA"/>
</dbReference>
<dbReference type="OrthoDB" id="10356981at2759"/>
<sequence length="119" mass="13988">MCVSKMQSEYRGYIENHVITNFAELMERVKKTEITVPETRKKNVQNASKPSDNWDRSAPFKRKGEMAVVDQPNRDQAIPPKIPMDKKNVGSFSATLDRRWRVETLPYRQSTNNRRKVKY</sequence>
<evidence type="ECO:0000256" key="1">
    <source>
        <dbReference type="SAM" id="MobiDB-lite"/>
    </source>
</evidence>
<feature type="region of interest" description="Disordered" evidence="1">
    <location>
        <begin position="37"/>
        <end position="90"/>
    </location>
</feature>
<comment type="caution">
    <text evidence="2">The sequence shown here is derived from an EMBL/GenBank/DDBJ whole genome shotgun (WGS) entry which is preliminary data.</text>
</comment>
<keyword evidence="3" id="KW-1185">Reference proteome</keyword>
<proteinExistence type="predicted"/>
<name>A0A2P5BPL1_PARAD</name>
<protein>
    <submittedName>
        <fullName evidence="2">Uncharacterized protein</fullName>
    </submittedName>
</protein>
<reference evidence="3" key="1">
    <citation type="submission" date="2016-06" db="EMBL/GenBank/DDBJ databases">
        <title>Parallel loss of symbiosis genes in relatives of nitrogen-fixing non-legume Parasponia.</title>
        <authorList>
            <person name="Van Velzen R."/>
            <person name="Holmer R."/>
            <person name="Bu F."/>
            <person name="Rutten L."/>
            <person name="Van Zeijl A."/>
            <person name="Liu W."/>
            <person name="Santuari L."/>
            <person name="Cao Q."/>
            <person name="Sharma T."/>
            <person name="Shen D."/>
            <person name="Roswanjaya Y."/>
            <person name="Wardhani T."/>
            <person name="Kalhor M.S."/>
            <person name="Jansen J."/>
            <person name="Van den Hoogen J."/>
            <person name="Gungor B."/>
            <person name="Hartog M."/>
            <person name="Hontelez J."/>
            <person name="Verver J."/>
            <person name="Yang W.-C."/>
            <person name="Schijlen E."/>
            <person name="Repin R."/>
            <person name="Schilthuizen M."/>
            <person name="Schranz E."/>
            <person name="Heidstra R."/>
            <person name="Miyata K."/>
            <person name="Fedorova E."/>
            <person name="Kohlen W."/>
            <person name="Bisseling T."/>
            <person name="Smit S."/>
            <person name="Geurts R."/>
        </authorList>
    </citation>
    <scope>NUCLEOTIDE SEQUENCE [LARGE SCALE GENOMIC DNA]</scope>
    <source>
        <strain evidence="3">cv. WU1-14</strain>
    </source>
</reference>
<organism evidence="2 3">
    <name type="scientific">Parasponia andersonii</name>
    <name type="common">Sponia andersonii</name>
    <dbReference type="NCBI Taxonomy" id="3476"/>
    <lineage>
        <taxon>Eukaryota</taxon>
        <taxon>Viridiplantae</taxon>
        <taxon>Streptophyta</taxon>
        <taxon>Embryophyta</taxon>
        <taxon>Tracheophyta</taxon>
        <taxon>Spermatophyta</taxon>
        <taxon>Magnoliopsida</taxon>
        <taxon>eudicotyledons</taxon>
        <taxon>Gunneridae</taxon>
        <taxon>Pentapetalae</taxon>
        <taxon>rosids</taxon>
        <taxon>fabids</taxon>
        <taxon>Rosales</taxon>
        <taxon>Cannabaceae</taxon>
        <taxon>Parasponia</taxon>
    </lineage>
</organism>
<accession>A0A2P5BPL1</accession>
<dbReference type="Proteomes" id="UP000237105">
    <property type="component" value="Unassembled WGS sequence"/>
</dbReference>
<evidence type="ECO:0000313" key="3">
    <source>
        <dbReference type="Proteomes" id="UP000237105"/>
    </source>
</evidence>
<dbReference type="AlphaFoldDB" id="A0A2P5BPL1"/>